<evidence type="ECO:0008006" key="5">
    <source>
        <dbReference type="Google" id="ProtNLM"/>
    </source>
</evidence>
<evidence type="ECO:0000256" key="1">
    <source>
        <dbReference type="SAM" id="MobiDB-lite"/>
    </source>
</evidence>
<dbReference type="RefSeq" id="WP_143060780.1">
    <property type="nucleotide sequence ID" value="NZ_FNSO01000004.1"/>
</dbReference>
<proteinExistence type="predicted"/>
<reference evidence="4" key="1">
    <citation type="submission" date="2016-10" db="EMBL/GenBank/DDBJ databases">
        <authorList>
            <person name="Varghese N."/>
            <person name="Submissions S."/>
        </authorList>
    </citation>
    <scope>NUCLEOTIDE SEQUENCE [LARGE SCALE GENOMIC DNA]</scope>
    <source>
        <strain evidence="4">DSM 44544</strain>
    </source>
</reference>
<feature type="compositionally biased region" description="Polar residues" evidence="1">
    <location>
        <begin position="74"/>
        <end position="84"/>
    </location>
</feature>
<dbReference type="PROSITE" id="PS51257">
    <property type="entry name" value="PROKAR_LIPOPROTEIN"/>
    <property type="match status" value="1"/>
</dbReference>
<feature type="compositionally biased region" description="Basic and acidic residues" evidence="1">
    <location>
        <begin position="52"/>
        <end position="61"/>
    </location>
</feature>
<protein>
    <recommendedName>
        <fullName evidence="5">PT repeat-containing protein</fullName>
    </recommendedName>
</protein>
<sequence>MSAKSRMIFAVLAAALTVTACGPADAGRDVASVPTTSANGTPGGAQNGAEDPYTKCMKENGAEPGTSLGEIGSGTVTQGTQSPEQQRKQQEAMAKCGKHLPDGGKPQPLSPEALEQGRKFAKCMREQGIAFPDPDPNTGGYQAQPGAVVEPIPQGVDINDPAVRAKYDKCAQVAGGASVVRPTK</sequence>
<gene>
    <name evidence="3" type="ORF">SAMN04489727_8302</name>
</gene>
<dbReference type="STRING" id="208445.SAMN04489727_8302"/>
<name>A0A1H5BIJ0_9PSEU</name>
<feature type="signal peptide" evidence="2">
    <location>
        <begin position="1"/>
        <end position="26"/>
    </location>
</feature>
<evidence type="ECO:0000256" key="2">
    <source>
        <dbReference type="SAM" id="SignalP"/>
    </source>
</evidence>
<dbReference type="EMBL" id="FNSO01000004">
    <property type="protein sequence ID" value="SED54342.1"/>
    <property type="molecule type" value="Genomic_DNA"/>
</dbReference>
<dbReference type="AlphaFoldDB" id="A0A1H5BIJ0"/>
<dbReference type="Proteomes" id="UP000199622">
    <property type="component" value="Unassembled WGS sequence"/>
</dbReference>
<accession>A0A1H5BIJ0</accession>
<feature type="chain" id="PRO_5011604693" description="PT repeat-containing protein" evidence="2">
    <location>
        <begin position="27"/>
        <end position="184"/>
    </location>
</feature>
<keyword evidence="4" id="KW-1185">Reference proteome</keyword>
<dbReference type="OrthoDB" id="7949713at2"/>
<keyword evidence="2" id="KW-0732">Signal</keyword>
<organism evidence="3 4">
    <name type="scientific">Amycolatopsis tolypomycina</name>
    <dbReference type="NCBI Taxonomy" id="208445"/>
    <lineage>
        <taxon>Bacteria</taxon>
        <taxon>Bacillati</taxon>
        <taxon>Actinomycetota</taxon>
        <taxon>Actinomycetes</taxon>
        <taxon>Pseudonocardiales</taxon>
        <taxon>Pseudonocardiaceae</taxon>
        <taxon>Amycolatopsis</taxon>
    </lineage>
</organism>
<feature type="region of interest" description="Disordered" evidence="1">
    <location>
        <begin position="32"/>
        <end position="146"/>
    </location>
</feature>
<evidence type="ECO:0000313" key="4">
    <source>
        <dbReference type="Proteomes" id="UP000199622"/>
    </source>
</evidence>
<evidence type="ECO:0000313" key="3">
    <source>
        <dbReference type="EMBL" id="SED54342.1"/>
    </source>
</evidence>